<keyword evidence="5" id="KW-0762">Sugar transport</keyword>
<dbReference type="STRING" id="235909.GK1879"/>
<feature type="transmembrane region" description="Helical" evidence="11">
    <location>
        <begin position="223"/>
        <end position="240"/>
    </location>
</feature>
<dbReference type="PANTHER" id="PTHR32196:SF32">
    <property type="entry name" value="XYLOSE TRANSPORT SYSTEM PERMEASE PROTEIN XYLH"/>
    <property type="match status" value="1"/>
</dbReference>
<keyword evidence="7 11" id="KW-1133">Transmembrane helix</keyword>
<comment type="function">
    <text evidence="9">Part of the binding-protein-dependent transport system for D-xylose. Probably responsible for the translocation of the substrate across the membrane.</text>
</comment>
<dbReference type="AlphaFoldDB" id="Q5KYS2"/>
<proteinExistence type="predicted"/>
<evidence type="ECO:0000256" key="11">
    <source>
        <dbReference type="SAM" id="Phobius"/>
    </source>
</evidence>
<dbReference type="InterPro" id="IPR001851">
    <property type="entry name" value="ABC_transp_permease"/>
</dbReference>
<feature type="transmembrane region" description="Helical" evidence="11">
    <location>
        <begin position="293"/>
        <end position="311"/>
    </location>
</feature>
<evidence type="ECO:0000256" key="9">
    <source>
        <dbReference type="ARBA" id="ARBA00035611"/>
    </source>
</evidence>
<protein>
    <recommendedName>
        <fullName evidence="10">Xylose transport system permease protein XylH</fullName>
    </recommendedName>
</protein>
<keyword evidence="2" id="KW-0813">Transport</keyword>
<keyword evidence="8 11" id="KW-0472">Membrane</keyword>
<feature type="transmembrane region" description="Helical" evidence="11">
    <location>
        <begin position="331"/>
        <end position="362"/>
    </location>
</feature>
<reference evidence="12 13" key="1">
    <citation type="journal article" date="2004" name="Nucleic Acids Res.">
        <title>Thermoadaptation trait revealed by the genome sequence of thermophilic Geobacillus kaustophilus.</title>
        <authorList>
            <person name="Takami H."/>
            <person name="Takaki Y."/>
            <person name="Chee G.J."/>
            <person name="Nishi S."/>
            <person name="Shimamura S."/>
            <person name="Suzuki H."/>
            <person name="Matsui S."/>
            <person name="Uchiyama I."/>
        </authorList>
    </citation>
    <scope>NUCLEOTIDE SEQUENCE [LARGE SCALE GENOMIC DNA]</scope>
    <source>
        <strain evidence="12 13">HTA426</strain>
    </source>
</reference>
<evidence type="ECO:0000256" key="1">
    <source>
        <dbReference type="ARBA" id="ARBA00004651"/>
    </source>
</evidence>
<sequence>MCNGRKMRMKSPISIATLESQTKGKIRWKFDFRSYTLIIALVFIAVIFSVLTDGEFVSSRNLSNLFMQMSVISILAIGMTLVIIAGHIDLSVGSVVGLTGGIAAILQVWYGWGTVSVIVVAIVAGVLIGLWQGWWVAYRGVPAFIVTLGGMLVFRGILIGISNGETVAPLDNSFEAIGNSYLPYVIGYILAAVSIILLFLSLGRNRKKRKQLGLTLNSKINDYGKTAVYSLCIFVLVYMLNRYYGVPIPMLIVVLLALVFVFIAVKTPFGRYIYAIGGNIEAAALSGINIKRVVLAVFILMGALSAVAGIILTSRLNAATVSAGEMYELDAIAACVIGGTSLMGGRGNIVGAIIGALIMASIDNGMSMMNIETFWQYIVKGLILIVAVWTDISSKSKAS</sequence>
<evidence type="ECO:0000256" key="6">
    <source>
        <dbReference type="ARBA" id="ARBA00022692"/>
    </source>
</evidence>
<evidence type="ECO:0000256" key="10">
    <source>
        <dbReference type="ARBA" id="ARBA00035686"/>
    </source>
</evidence>
<dbReference type="Pfam" id="PF02653">
    <property type="entry name" value="BPD_transp_2"/>
    <property type="match status" value="1"/>
</dbReference>
<evidence type="ECO:0000256" key="5">
    <source>
        <dbReference type="ARBA" id="ARBA00022597"/>
    </source>
</evidence>
<accession>Q5KYS2</accession>
<evidence type="ECO:0000256" key="8">
    <source>
        <dbReference type="ARBA" id="ARBA00023136"/>
    </source>
</evidence>
<feature type="transmembrane region" description="Helical" evidence="11">
    <location>
        <begin position="116"/>
        <end position="136"/>
    </location>
</feature>
<organism evidence="12 13">
    <name type="scientific">Geobacillus kaustophilus (strain HTA426)</name>
    <dbReference type="NCBI Taxonomy" id="235909"/>
    <lineage>
        <taxon>Bacteria</taxon>
        <taxon>Bacillati</taxon>
        <taxon>Bacillota</taxon>
        <taxon>Bacilli</taxon>
        <taxon>Bacillales</taxon>
        <taxon>Anoxybacillaceae</taxon>
        <taxon>Geobacillus</taxon>
        <taxon>Geobacillus thermoleovorans group</taxon>
    </lineage>
</organism>
<evidence type="ECO:0000256" key="7">
    <source>
        <dbReference type="ARBA" id="ARBA00022989"/>
    </source>
</evidence>
<feature type="transmembrane region" description="Helical" evidence="11">
    <location>
        <begin position="143"/>
        <end position="161"/>
    </location>
</feature>
<comment type="subcellular location">
    <subcellularLocation>
        <location evidence="1">Cell membrane</location>
        <topology evidence="1">Multi-pass membrane protein</topology>
    </subcellularLocation>
</comment>
<feature type="transmembrane region" description="Helical" evidence="11">
    <location>
        <begin position="64"/>
        <end position="85"/>
    </location>
</feature>
<keyword evidence="6 11" id="KW-0812">Transmembrane</keyword>
<dbReference type="PANTHER" id="PTHR32196">
    <property type="entry name" value="ABC TRANSPORTER PERMEASE PROTEIN YPHD-RELATED-RELATED"/>
    <property type="match status" value="1"/>
</dbReference>
<feature type="transmembrane region" description="Helical" evidence="11">
    <location>
        <begin position="374"/>
        <end position="392"/>
    </location>
</feature>
<evidence type="ECO:0000313" key="13">
    <source>
        <dbReference type="Proteomes" id="UP000001172"/>
    </source>
</evidence>
<dbReference type="HOGENOM" id="CLU_028880_2_0_9"/>
<name>Q5KYS2_GEOKA</name>
<evidence type="ECO:0000256" key="4">
    <source>
        <dbReference type="ARBA" id="ARBA00022519"/>
    </source>
</evidence>
<dbReference type="GO" id="GO:0022857">
    <property type="term" value="F:transmembrane transporter activity"/>
    <property type="evidence" value="ECO:0007669"/>
    <property type="project" value="InterPro"/>
</dbReference>
<evidence type="ECO:0000256" key="3">
    <source>
        <dbReference type="ARBA" id="ARBA00022475"/>
    </source>
</evidence>
<dbReference type="EMBL" id="BA000043">
    <property type="protein sequence ID" value="BAD76164.1"/>
    <property type="molecule type" value="Genomic_DNA"/>
</dbReference>
<dbReference type="GO" id="GO:0005886">
    <property type="term" value="C:plasma membrane"/>
    <property type="evidence" value="ECO:0007669"/>
    <property type="project" value="UniProtKB-SubCell"/>
</dbReference>
<dbReference type="KEGG" id="gka:GK1879"/>
<feature type="transmembrane region" description="Helical" evidence="11">
    <location>
        <begin position="92"/>
        <end position="110"/>
    </location>
</feature>
<keyword evidence="4" id="KW-0997">Cell inner membrane</keyword>
<evidence type="ECO:0000256" key="2">
    <source>
        <dbReference type="ARBA" id="ARBA00022448"/>
    </source>
</evidence>
<dbReference type="eggNOG" id="COG4214">
    <property type="taxonomic scope" value="Bacteria"/>
</dbReference>
<keyword evidence="13" id="KW-1185">Reference proteome</keyword>
<feature type="transmembrane region" description="Helical" evidence="11">
    <location>
        <begin position="32"/>
        <end position="52"/>
    </location>
</feature>
<gene>
    <name evidence="12" type="ordered locus">GK1879</name>
</gene>
<keyword evidence="3" id="KW-1003">Cell membrane</keyword>
<feature type="transmembrane region" description="Helical" evidence="11">
    <location>
        <begin position="246"/>
        <end position="265"/>
    </location>
</feature>
<evidence type="ECO:0000313" key="12">
    <source>
        <dbReference type="EMBL" id="BAD76164.1"/>
    </source>
</evidence>
<dbReference type="Proteomes" id="UP000001172">
    <property type="component" value="Chromosome"/>
</dbReference>
<feature type="transmembrane region" description="Helical" evidence="11">
    <location>
        <begin position="181"/>
        <end position="202"/>
    </location>
</feature>
<dbReference type="CDD" id="cd06579">
    <property type="entry name" value="TM_PBP1_transp_AraH_like"/>
    <property type="match status" value="1"/>
</dbReference>